<name>D2YD06_VIBMI</name>
<accession>D2YD06</accession>
<dbReference type="Proteomes" id="UP000004827">
    <property type="component" value="Unassembled WGS sequence"/>
</dbReference>
<evidence type="ECO:0000313" key="2">
    <source>
        <dbReference type="Proteomes" id="UP000004827"/>
    </source>
</evidence>
<evidence type="ECO:0000313" key="1">
    <source>
        <dbReference type="EMBL" id="EEW07394.1"/>
    </source>
</evidence>
<protein>
    <submittedName>
        <fullName evidence="1">Uncharacterized protein</fullName>
    </submittedName>
</protein>
<organism evidence="1 2">
    <name type="scientific">Vibrio mimicus VM603</name>
    <dbReference type="NCBI Taxonomy" id="671074"/>
    <lineage>
        <taxon>Bacteria</taxon>
        <taxon>Pseudomonadati</taxon>
        <taxon>Pseudomonadota</taxon>
        <taxon>Gammaproteobacteria</taxon>
        <taxon>Vibrionales</taxon>
        <taxon>Vibrionaceae</taxon>
        <taxon>Vibrio</taxon>
    </lineage>
</organism>
<sequence length="114" mass="12935">MVSECIISIWPMLVRCWQPTPCAWCLGRYLTFPKPNRGEYQQKCSAAPSLQWRKTIAASGSIPLGYNFSNRTFQSARREHCRDPVPPAVLPQTLLRRSRTNPLALRQSMPAAFG</sequence>
<dbReference type="AlphaFoldDB" id="D2YD06"/>
<dbReference type="EMBL" id="ACYU01000051">
    <property type="protein sequence ID" value="EEW07394.1"/>
    <property type="molecule type" value="Genomic_DNA"/>
</dbReference>
<reference evidence="1 2" key="1">
    <citation type="journal article" date="2009" name="BMC Evol. Biol.">
        <title>Genomic taxonomy of Vibrios.</title>
        <authorList>
            <person name="Thompson C.C."/>
            <person name="Vicente A.C."/>
            <person name="Souza R.C."/>
            <person name="Vasconcelos A.T."/>
            <person name="Vesth T."/>
            <person name="Alves N.Jr."/>
            <person name="Ussery D.W."/>
            <person name="Iida T."/>
            <person name="Thompson F.L."/>
        </authorList>
    </citation>
    <scope>NUCLEOTIDE SEQUENCE [LARGE SCALE GENOMIC DNA]</scope>
    <source>
        <strain evidence="1 2">VM603</strain>
    </source>
</reference>
<gene>
    <name evidence="1" type="ORF">VMB_14030</name>
</gene>
<proteinExistence type="predicted"/>
<comment type="caution">
    <text evidence="1">The sequence shown here is derived from an EMBL/GenBank/DDBJ whole genome shotgun (WGS) entry which is preliminary data.</text>
</comment>